<dbReference type="AlphaFoldDB" id="A0A4R6N8N9"/>
<gene>
    <name evidence="1" type="ORF">DFR39_10282</name>
</gene>
<name>A0A4R6N8N9_9BURK</name>
<dbReference type="EMBL" id="SNXE01000002">
    <property type="protein sequence ID" value="TDP11705.1"/>
    <property type="molecule type" value="Genomic_DNA"/>
</dbReference>
<accession>A0A4R6N8N9</accession>
<proteinExistence type="predicted"/>
<evidence type="ECO:0000313" key="2">
    <source>
        <dbReference type="Proteomes" id="UP000295357"/>
    </source>
</evidence>
<organism evidence="1 2">
    <name type="scientific">Roseateles asaccharophilus</name>
    <dbReference type="NCBI Taxonomy" id="582607"/>
    <lineage>
        <taxon>Bacteria</taxon>
        <taxon>Pseudomonadati</taxon>
        <taxon>Pseudomonadota</taxon>
        <taxon>Betaproteobacteria</taxon>
        <taxon>Burkholderiales</taxon>
        <taxon>Sphaerotilaceae</taxon>
        <taxon>Roseateles</taxon>
    </lineage>
</organism>
<sequence>MFVRNSHQNEGGKTGLLGRHVHGGAAVWEAYVAYARRALIQLKARRRFGRQC</sequence>
<reference evidence="1 2" key="1">
    <citation type="submission" date="2019-03" db="EMBL/GenBank/DDBJ databases">
        <title>Genomic Encyclopedia of Type Strains, Phase IV (KMG-IV): sequencing the most valuable type-strain genomes for metagenomic binning, comparative biology and taxonomic classification.</title>
        <authorList>
            <person name="Goeker M."/>
        </authorList>
    </citation>
    <scope>NUCLEOTIDE SEQUENCE [LARGE SCALE GENOMIC DNA]</scope>
    <source>
        <strain evidence="1 2">DSM 25082</strain>
    </source>
</reference>
<comment type="caution">
    <text evidence="1">The sequence shown here is derived from an EMBL/GenBank/DDBJ whole genome shotgun (WGS) entry which is preliminary data.</text>
</comment>
<dbReference type="Proteomes" id="UP000295357">
    <property type="component" value="Unassembled WGS sequence"/>
</dbReference>
<keyword evidence="2" id="KW-1185">Reference proteome</keyword>
<evidence type="ECO:0000313" key="1">
    <source>
        <dbReference type="EMBL" id="TDP11705.1"/>
    </source>
</evidence>
<protein>
    <submittedName>
        <fullName evidence="1">Uncharacterized protein</fullName>
    </submittedName>
</protein>